<reference evidence="4 5" key="1">
    <citation type="submission" date="2014-04" db="EMBL/GenBank/DDBJ databases">
        <authorList>
            <consortium name="DOE Joint Genome Institute"/>
            <person name="Kuo A."/>
            <person name="Kohler A."/>
            <person name="Jargeat P."/>
            <person name="Nagy L.G."/>
            <person name="Floudas D."/>
            <person name="Copeland A."/>
            <person name="Barry K.W."/>
            <person name="Cichocki N."/>
            <person name="Veneault-Fourrey C."/>
            <person name="LaButti K."/>
            <person name="Lindquist E.A."/>
            <person name="Lipzen A."/>
            <person name="Lundell T."/>
            <person name="Morin E."/>
            <person name="Murat C."/>
            <person name="Sun H."/>
            <person name="Tunlid A."/>
            <person name="Henrissat B."/>
            <person name="Grigoriev I.V."/>
            <person name="Hibbett D.S."/>
            <person name="Martin F."/>
            <person name="Nordberg H.P."/>
            <person name="Cantor M.N."/>
            <person name="Hua S.X."/>
        </authorList>
    </citation>
    <scope>NUCLEOTIDE SEQUENCE [LARGE SCALE GENOMIC DNA]</scope>
    <source>
        <strain evidence="4 5">Ve08.2h10</strain>
    </source>
</reference>
<dbReference type="OrthoDB" id="2680590at2759"/>
<sequence>MVAEIRAAMNNLTISDILESLRGVVSFSTAEHNSKSLLINRAIFKLPVKRLEVLKGDGVTRGKEATHIRYSNKRRRLHAQSEDENSNDSKFLRLPREEEKRSCYRSFFEAMSKEALKSAMCAVCAQECGAMDEQLTTWTLAEIPNVEWLIPDICHPAYDLFDGKLLAPKGVCCRESVMVNVCSLCLGHLRSKIKTGPPRLALANGLWIGRVPWQLQVLTFLEQLLVALLYPRVYIFKLFPKKIAGTRSTENLQCGMQGNICTYKLSSPGITSMLQGHLMARPPSILASLISVTFIGVGKLPKTWMGKMFRVQRHTVSDALLWLKENNTRYYGSVEIDERCLAELPEDGVPDEISSIVRQLTDEGLVDQESEGYIPQEDDIDVDGSGDGQCSGTSADVIPLQTSGVLDTDLTNITANELMAWGMDNLTGDGNREGNFAPLREMDNERSENVFEKAFPCLFPYGLGGIESLRNKGVDFSDHVRWALHYHDRCFRTHETFPFVTFGILQHCQALSSARVQMQRRSFDHNAQLLSTISADRLKHAAQEEEDNMPHSDEAVRVQGSDQSRYQLCSQIWSTAICMGPPSLWITINPCDLHDPIVQVFAGENVDMDDLLHSIGPDKEQRARNVAQDSYAASKFFHYIINTIFETLFGIKAGPFSVTSDIGVIGQVAAYFGTVESQGRSSLHLHLLLYLNDAPCNSEMEKVITFMKANIRSYLPGMQSKEDIEHILNNVEVAWSRVPDPSMEDDECEAKLSHLEYIVICSKQIHTYLSGHYYCKRNAPFELSPEDIVEADGRWHSKRLYGYLNGWMPTLSVNIRCNNDAKLIMNGGDTRNVSFYVTVYQTKKQGKNYNVSAVMAKGYTNHVERMKNADYLQGLRDQQRLLLFRIVHAINREQELSAPMVISYLMGWGNTFQYHHYTPVYWTTFIQVLLTNFPSLRAHYVDSSVTSRDHKGNEFDNRKEHENRESESESKDSSVTLDLDGSGKLYAKSQVIDYSERGDMISNMNIVDFFSNTYEMTKPNTVDNQASHCGRLQHQRVLYHSTHPCYKTKQRVNRPQGHNNILHFIGRYFPRNNDSDQKDFYAASMLMLFKPWHNLHTDLKDIQHTWTEVIEHYRARMTSKQKKMVDNIQYFYECEHSARLQCQQNAMDNSNDRINKEGEEVEERCWELSDEEPDDVVPLSPPVSREEIHGMLAVDVQIL</sequence>
<dbReference type="Proteomes" id="UP000054538">
    <property type="component" value="Unassembled WGS sequence"/>
</dbReference>
<dbReference type="EMBL" id="KN826330">
    <property type="protein sequence ID" value="KIK79259.1"/>
    <property type="molecule type" value="Genomic_DNA"/>
</dbReference>
<feature type="compositionally biased region" description="Basic and acidic residues" evidence="1">
    <location>
        <begin position="947"/>
        <end position="972"/>
    </location>
</feature>
<dbReference type="AlphaFoldDB" id="A0A0D0DEE8"/>
<protein>
    <submittedName>
        <fullName evidence="4">Unplaced genomic scaffold scaffold_1508, whole genome shotgun sequence</fullName>
    </submittedName>
</protein>
<keyword evidence="5" id="KW-1185">Reference proteome</keyword>
<dbReference type="HOGENOM" id="CLU_001248_6_1_1"/>
<reference evidence="5" key="2">
    <citation type="submission" date="2015-01" db="EMBL/GenBank/DDBJ databases">
        <title>Evolutionary Origins and Diversification of the Mycorrhizal Mutualists.</title>
        <authorList>
            <consortium name="DOE Joint Genome Institute"/>
            <consortium name="Mycorrhizal Genomics Consortium"/>
            <person name="Kohler A."/>
            <person name="Kuo A."/>
            <person name="Nagy L.G."/>
            <person name="Floudas D."/>
            <person name="Copeland A."/>
            <person name="Barry K.W."/>
            <person name="Cichocki N."/>
            <person name="Veneault-Fourrey C."/>
            <person name="LaButti K."/>
            <person name="Lindquist E.A."/>
            <person name="Lipzen A."/>
            <person name="Lundell T."/>
            <person name="Morin E."/>
            <person name="Murat C."/>
            <person name="Riley R."/>
            <person name="Ohm R."/>
            <person name="Sun H."/>
            <person name="Tunlid A."/>
            <person name="Henrissat B."/>
            <person name="Grigoriev I.V."/>
            <person name="Hibbett D.S."/>
            <person name="Martin F."/>
        </authorList>
    </citation>
    <scope>NUCLEOTIDE SEQUENCE [LARGE SCALE GENOMIC DNA]</scope>
    <source>
        <strain evidence="5">Ve08.2h10</strain>
    </source>
</reference>
<dbReference type="Pfam" id="PF14214">
    <property type="entry name" value="Helitron_like_N"/>
    <property type="match status" value="1"/>
</dbReference>
<feature type="domain" description="Helitron helicase-like" evidence="2">
    <location>
        <begin position="479"/>
        <end position="689"/>
    </location>
</feature>
<dbReference type="Pfam" id="PF20209">
    <property type="entry name" value="DUF6570"/>
    <property type="match status" value="1"/>
</dbReference>
<evidence type="ECO:0000313" key="5">
    <source>
        <dbReference type="Proteomes" id="UP000054538"/>
    </source>
</evidence>
<evidence type="ECO:0000256" key="1">
    <source>
        <dbReference type="SAM" id="MobiDB-lite"/>
    </source>
</evidence>
<evidence type="ECO:0000313" key="4">
    <source>
        <dbReference type="EMBL" id="KIK79259.1"/>
    </source>
</evidence>
<feature type="domain" description="DUF6570" evidence="3">
    <location>
        <begin position="198"/>
        <end position="341"/>
    </location>
</feature>
<dbReference type="InterPro" id="IPR046700">
    <property type="entry name" value="DUF6570"/>
</dbReference>
<evidence type="ECO:0000259" key="3">
    <source>
        <dbReference type="Pfam" id="PF20209"/>
    </source>
</evidence>
<evidence type="ECO:0000259" key="2">
    <source>
        <dbReference type="Pfam" id="PF14214"/>
    </source>
</evidence>
<organism evidence="4 5">
    <name type="scientific">Paxillus rubicundulus Ve08.2h10</name>
    <dbReference type="NCBI Taxonomy" id="930991"/>
    <lineage>
        <taxon>Eukaryota</taxon>
        <taxon>Fungi</taxon>
        <taxon>Dikarya</taxon>
        <taxon>Basidiomycota</taxon>
        <taxon>Agaricomycotina</taxon>
        <taxon>Agaricomycetes</taxon>
        <taxon>Agaricomycetidae</taxon>
        <taxon>Boletales</taxon>
        <taxon>Paxilineae</taxon>
        <taxon>Paxillaceae</taxon>
        <taxon>Paxillus</taxon>
    </lineage>
</organism>
<feature type="region of interest" description="Disordered" evidence="1">
    <location>
        <begin position="947"/>
        <end position="976"/>
    </location>
</feature>
<dbReference type="InParanoid" id="A0A0D0DEE8"/>
<gene>
    <name evidence="4" type="ORF">PAXRUDRAFT_36481</name>
</gene>
<dbReference type="STRING" id="930991.A0A0D0DEE8"/>
<proteinExistence type="predicted"/>
<accession>A0A0D0DEE8</accession>
<dbReference type="InterPro" id="IPR025476">
    <property type="entry name" value="Helitron_helicase-like"/>
</dbReference>
<name>A0A0D0DEE8_9AGAM</name>